<protein>
    <recommendedName>
        <fullName evidence="4">PGF-CTERM sorting domain-containing protein</fullName>
    </recommendedName>
</protein>
<evidence type="ECO:0000313" key="3">
    <source>
        <dbReference type="Proteomes" id="UP000589516"/>
    </source>
</evidence>
<dbReference type="PANTHER" id="PTHR39198">
    <property type="entry name" value="HYPOTHETICAL MEMBRANE PROTEIN, CONSERVED"/>
    <property type="match status" value="1"/>
</dbReference>
<dbReference type="Gene3D" id="2.60.40.10">
    <property type="entry name" value="Immunoglobulins"/>
    <property type="match status" value="1"/>
</dbReference>
<sequence>MENSKNVRGVLAIAMLMLAAAFVVPNASAGAMLMTGGEADDDLTSFGPAGGEAWFNAWMYNVGDADYSGVNISASFDDQSWTPDMVYFESYYTGANGTAVADLGGLAAEEFDVIFAIVSIPESAENGDSVTFTATFEADDDSAMVEFTLIVTDWVAFSEDEAQSYEEGDPEEDCAASASCNIYDITVINLNEADITNEITIGFAGADEGWLVAGDDWDAMNKTATLFGMAGGDEYNISLEISLVGVNVPASSDAGNATIAFQAHDDSGYVQPFFIIFEATVADFHAVTATGSGSRDVAADGGVVSWEVTIKNMGNTGDSFGISFNTDDADAAGWPVSVFGSDDTDYLDWKGSGEASEYSFNVTMEVPAGLGAGTSHGFTMSVVSSSSSGATAADQAFSATVNQSYGLSLASSTDEVTKAPSETAEFSFTITNDGNGEDSYAVVVGGPSAYSPASDAAEVTVAAGATGQFVVSAMVPADKQAHSQSGDITVTVTSEDGTTSNSTAVSVTTAQVFALAFDGGAKTASVAQDASVSVVFNLTNNGNGPETVTFALDGAPAFAGLSAAEGVVGPGQTITVTATIAPSADDATGSSSFTVTATGGSGIAVSSGTLTVDVTEKSTGGGDPGTDNIGGDEDEGWLPGFGLLAVLSALGAALLLRRR</sequence>
<keyword evidence="1" id="KW-0472">Membrane</keyword>
<comment type="caution">
    <text evidence="2">The sequence shown here is derived from an EMBL/GenBank/DDBJ whole genome shotgun (WGS) entry which is preliminary data.</text>
</comment>
<dbReference type="Proteomes" id="UP000589516">
    <property type="component" value="Unassembled WGS sequence"/>
</dbReference>
<evidence type="ECO:0000256" key="1">
    <source>
        <dbReference type="SAM" id="Phobius"/>
    </source>
</evidence>
<accession>A0A7C8DKM3</accession>
<keyword evidence="1" id="KW-1133">Transmembrane helix</keyword>
<reference evidence="3" key="1">
    <citation type="journal article" date="2019" name="bioRxiv">
        <title>Genome diversification in globally distributed novel marine Proteobacteria is linked to environmental adaptation.</title>
        <authorList>
            <person name="Zhou Z."/>
            <person name="Tran P.Q."/>
            <person name="Kieft K."/>
            <person name="Anantharaman K."/>
        </authorList>
    </citation>
    <scope>NUCLEOTIDE SEQUENCE [LARGE SCALE GENOMIC DNA]</scope>
</reference>
<evidence type="ECO:0000313" key="2">
    <source>
        <dbReference type="EMBL" id="HIG63529.1"/>
    </source>
</evidence>
<organism evidence="2 3">
    <name type="scientific">Marine Group III euryarchaeote</name>
    <dbReference type="NCBI Taxonomy" id="2173149"/>
    <lineage>
        <taxon>Archaea</taxon>
        <taxon>Methanobacteriati</taxon>
        <taxon>Thermoplasmatota</taxon>
        <taxon>Thermoplasmata</taxon>
        <taxon>Candidatus Thermoprofundales</taxon>
    </lineage>
</organism>
<evidence type="ECO:0008006" key="4">
    <source>
        <dbReference type="Google" id="ProtNLM"/>
    </source>
</evidence>
<dbReference type="InterPro" id="IPR013783">
    <property type="entry name" value="Ig-like_fold"/>
</dbReference>
<proteinExistence type="predicted"/>
<name>A0A7C8DKM3_9ARCH</name>
<gene>
    <name evidence="2" type="ORF">EYQ16_03305</name>
</gene>
<keyword evidence="1" id="KW-0812">Transmembrane</keyword>
<feature type="transmembrane region" description="Helical" evidence="1">
    <location>
        <begin position="636"/>
        <end position="656"/>
    </location>
</feature>
<dbReference type="EMBL" id="DUAV01000022">
    <property type="protein sequence ID" value="HIG63529.1"/>
    <property type="molecule type" value="Genomic_DNA"/>
</dbReference>
<dbReference type="PANTHER" id="PTHR39198:SF1">
    <property type="entry name" value="ALPHA-GALACTOSIDASE NEW3 DOMAIN-CONTAINING PROTEIN"/>
    <property type="match status" value="1"/>
</dbReference>
<dbReference type="AlphaFoldDB" id="A0A7C8DKM3"/>